<reference evidence="2" key="1">
    <citation type="submission" date="2016-10" db="EMBL/GenBank/DDBJ databases">
        <authorList>
            <person name="Varghese N."/>
        </authorList>
    </citation>
    <scope>NUCLEOTIDE SEQUENCE</scope>
</reference>
<evidence type="ECO:0000313" key="2">
    <source>
        <dbReference type="EMBL" id="ASF00779.1"/>
    </source>
</evidence>
<keyword evidence="1" id="KW-0812">Transmembrane</keyword>
<sequence>MKILTSIICSLIVVIPLEIIYEKNESLGLLIALLGGILIVVLCILELLGVIAF</sequence>
<keyword evidence="1" id="KW-0472">Membrane</keyword>
<organism evidence="2">
    <name type="scientific">uncultured virus</name>
    <dbReference type="NCBI Taxonomy" id="340016"/>
    <lineage>
        <taxon>Viruses</taxon>
        <taxon>environmental samples</taxon>
    </lineage>
</organism>
<dbReference type="EMBL" id="KY052855">
    <property type="protein sequence ID" value="ASF00779.1"/>
    <property type="molecule type" value="Genomic_DNA"/>
</dbReference>
<name>A0A218MNC4_9VIRU</name>
<keyword evidence="1" id="KW-1133">Transmembrane helix</keyword>
<feature type="transmembrane region" description="Helical" evidence="1">
    <location>
        <begin position="26"/>
        <end position="52"/>
    </location>
</feature>
<accession>A0A218MNC4</accession>
<reference evidence="2" key="2">
    <citation type="journal article" date="2017" name="Nat. Commun.">
        <title>Single-virus genomics reveals hidden cosmopolitan and abundant viruses.</title>
        <authorList>
            <person name="Martinez-Hernandez F."/>
            <person name="Fornas O."/>
            <person name="Lluesma Gomez M."/>
            <person name="Bolduc B."/>
            <person name="de la Cruz Pena M.J."/>
            <person name="Martinez J.M."/>
            <person name="Anton J."/>
            <person name="Gasol J.M."/>
            <person name="Rosselli R."/>
            <person name="Rodriguez-Valera F."/>
            <person name="Sullivan M.B."/>
            <person name="Acinas S.G."/>
            <person name="Martinez-Garcia M."/>
        </authorList>
    </citation>
    <scope>NUCLEOTIDE SEQUENCE</scope>
</reference>
<evidence type="ECO:0000256" key="1">
    <source>
        <dbReference type="SAM" id="Phobius"/>
    </source>
</evidence>
<protein>
    <submittedName>
        <fullName evidence="2">Uncharacterized protein</fullName>
    </submittedName>
</protein>
<proteinExistence type="predicted"/>